<dbReference type="GO" id="GO:0001006">
    <property type="term" value="F:RNA polymerase III type 3 promoter sequence-specific DNA binding"/>
    <property type="evidence" value="ECO:0007669"/>
    <property type="project" value="TreeGrafter"/>
</dbReference>
<keyword evidence="4" id="KW-0539">Nucleus</keyword>
<dbReference type="PANTHER" id="PTHR46621">
    <property type="entry name" value="SNRNA-ACTIVATING PROTEIN COMPLEX SUBUNIT 4"/>
    <property type="match status" value="1"/>
</dbReference>
<dbReference type="Gene3D" id="1.10.10.60">
    <property type="entry name" value="Homeodomain-like"/>
    <property type="match status" value="2"/>
</dbReference>
<dbReference type="GeneID" id="62160876"/>
<comment type="caution">
    <text evidence="7">The sequence shown here is derived from an EMBL/GenBank/DDBJ whole genome shotgun (WGS) entry which is preliminary data.</text>
</comment>
<dbReference type="Pfam" id="PF13921">
    <property type="entry name" value="Myb_DNA-bind_6"/>
    <property type="match status" value="1"/>
</dbReference>
<dbReference type="PANTHER" id="PTHR46621:SF1">
    <property type="entry name" value="SNRNA-ACTIVATING PROTEIN COMPLEX SUBUNIT 4"/>
    <property type="match status" value="1"/>
</dbReference>
<evidence type="ECO:0000256" key="1">
    <source>
        <dbReference type="ARBA" id="ARBA00023015"/>
    </source>
</evidence>
<dbReference type="SUPFAM" id="SSF46689">
    <property type="entry name" value="Homeodomain-like"/>
    <property type="match status" value="2"/>
</dbReference>
<feature type="region of interest" description="Disordered" evidence="5">
    <location>
        <begin position="176"/>
        <end position="211"/>
    </location>
</feature>
<evidence type="ECO:0000256" key="2">
    <source>
        <dbReference type="ARBA" id="ARBA00023125"/>
    </source>
</evidence>
<evidence type="ECO:0000256" key="3">
    <source>
        <dbReference type="ARBA" id="ARBA00023163"/>
    </source>
</evidence>
<organism evidence="7 8">
    <name type="scientific">Colletotrichum karsti</name>
    <dbReference type="NCBI Taxonomy" id="1095194"/>
    <lineage>
        <taxon>Eukaryota</taxon>
        <taxon>Fungi</taxon>
        <taxon>Dikarya</taxon>
        <taxon>Ascomycota</taxon>
        <taxon>Pezizomycotina</taxon>
        <taxon>Sordariomycetes</taxon>
        <taxon>Hypocreomycetidae</taxon>
        <taxon>Glomerellales</taxon>
        <taxon>Glomerellaceae</taxon>
        <taxon>Colletotrichum</taxon>
        <taxon>Colletotrichum boninense species complex</taxon>
    </lineage>
</organism>
<dbReference type="OrthoDB" id="2143914at2759"/>
<protein>
    <submittedName>
        <fullName evidence="7">MYB DNA-binding domain-containing protein</fullName>
    </submittedName>
</protein>
<keyword evidence="2 7" id="KW-0238">DNA-binding</keyword>
<feature type="compositionally biased region" description="Basic residues" evidence="5">
    <location>
        <begin position="338"/>
        <end position="354"/>
    </location>
</feature>
<feature type="compositionally biased region" description="Basic residues" evidence="5">
    <location>
        <begin position="314"/>
        <end position="325"/>
    </location>
</feature>
<dbReference type="Proteomes" id="UP000781932">
    <property type="component" value="Unassembled WGS sequence"/>
</dbReference>
<reference evidence="7" key="1">
    <citation type="submission" date="2020-03" db="EMBL/GenBank/DDBJ databases">
        <authorList>
            <person name="He L."/>
        </authorList>
    </citation>
    <scope>NUCLEOTIDE SEQUENCE</scope>
    <source>
        <strain evidence="7">CkLH20</strain>
    </source>
</reference>
<evidence type="ECO:0000313" key="7">
    <source>
        <dbReference type="EMBL" id="KAF9877383.1"/>
    </source>
</evidence>
<evidence type="ECO:0000313" key="8">
    <source>
        <dbReference type="Proteomes" id="UP000781932"/>
    </source>
</evidence>
<evidence type="ECO:0000256" key="5">
    <source>
        <dbReference type="SAM" id="MobiDB-lite"/>
    </source>
</evidence>
<evidence type="ECO:0000259" key="6">
    <source>
        <dbReference type="PROSITE" id="PS50090"/>
    </source>
</evidence>
<feature type="region of interest" description="Disordered" evidence="5">
    <location>
        <begin position="449"/>
        <end position="477"/>
    </location>
</feature>
<dbReference type="CDD" id="cd00167">
    <property type="entry name" value="SANT"/>
    <property type="match status" value="2"/>
</dbReference>
<dbReference type="PROSITE" id="PS50090">
    <property type="entry name" value="MYB_LIKE"/>
    <property type="match status" value="1"/>
</dbReference>
<accession>A0A9P6I6Q4</accession>
<dbReference type="InterPro" id="IPR009057">
    <property type="entry name" value="Homeodomain-like_sf"/>
</dbReference>
<feature type="compositionally biased region" description="Polar residues" evidence="5">
    <location>
        <begin position="189"/>
        <end position="198"/>
    </location>
</feature>
<feature type="region of interest" description="Disordered" evidence="5">
    <location>
        <begin position="40"/>
        <end position="75"/>
    </location>
</feature>
<proteinExistence type="predicted"/>
<dbReference type="RefSeq" id="XP_038746844.1">
    <property type="nucleotide sequence ID" value="XM_038887802.1"/>
</dbReference>
<feature type="domain" description="Myb-like" evidence="6">
    <location>
        <begin position="540"/>
        <end position="592"/>
    </location>
</feature>
<keyword evidence="3" id="KW-0804">Transcription</keyword>
<keyword evidence="8" id="KW-1185">Reference proteome</keyword>
<dbReference type="GO" id="GO:0042796">
    <property type="term" value="P:snRNA transcription by RNA polymerase III"/>
    <property type="evidence" value="ECO:0007669"/>
    <property type="project" value="TreeGrafter"/>
</dbReference>
<keyword evidence="1" id="KW-0805">Transcription regulation</keyword>
<dbReference type="AlphaFoldDB" id="A0A9P6I6Q4"/>
<dbReference type="GO" id="GO:0042795">
    <property type="term" value="P:snRNA transcription by RNA polymerase II"/>
    <property type="evidence" value="ECO:0007669"/>
    <property type="project" value="TreeGrafter"/>
</dbReference>
<dbReference type="InterPro" id="IPR051575">
    <property type="entry name" value="Myb-like_DNA-bd"/>
</dbReference>
<dbReference type="GO" id="GO:0019185">
    <property type="term" value="C:snRNA-activating protein complex"/>
    <property type="evidence" value="ECO:0007669"/>
    <property type="project" value="TreeGrafter"/>
</dbReference>
<reference evidence="7" key="2">
    <citation type="submission" date="2020-11" db="EMBL/GenBank/DDBJ databases">
        <title>Whole genome sequencing of Colletotrichum sp.</title>
        <authorList>
            <person name="Li H."/>
        </authorList>
    </citation>
    <scope>NUCLEOTIDE SEQUENCE</scope>
    <source>
        <strain evidence="7">CkLH20</strain>
    </source>
</reference>
<name>A0A9P6I6Q4_9PEZI</name>
<feature type="region of interest" description="Disordered" evidence="5">
    <location>
        <begin position="294"/>
        <end position="416"/>
    </location>
</feature>
<dbReference type="SMART" id="SM00717">
    <property type="entry name" value="SANT"/>
    <property type="match status" value="2"/>
</dbReference>
<dbReference type="EMBL" id="JAATWM020000014">
    <property type="protein sequence ID" value="KAF9877383.1"/>
    <property type="molecule type" value="Genomic_DNA"/>
</dbReference>
<dbReference type="GO" id="GO:0000978">
    <property type="term" value="F:RNA polymerase II cis-regulatory region sequence-specific DNA binding"/>
    <property type="evidence" value="ECO:0007669"/>
    <property type="project" value="TreeGrafter"/>
</dbReference>
<evidence type="ECO:0000256" key="4">
    <source>
        <dbReference type="ARBA" id="ARBA00023242"/>
    </source>
</evidence>
<gene>
    <name evidence="7" type="ORF">CkaCkLH20_05083</name>
</gene>
<sequence>MLPPLQSQSQISTTHHPHFFNIVIVHFILSNPNPLSRLITNPVSADSTDMSRTRPSDSRLAPSPHPPRWTPKFEQRVPNVQASDVDDEEISFKVPPSRDPSCLDKVNMSAIEPSFNPHGTTPVRILRYHQVRQLSTNEETNSTRRQHQLGTSLFQSLSSSAPVSTTATTSDYHQPFKIPSYASPEIPQPTATILSTPPSHECSLTLDGKSHHRDTIALSQDRSLRDYHARDPATSHQQPSPLPTPPERAFAQPILSLQSPATVQSGSLWRNPCIGGTLAGNYRVGDYNVDYSAQESHPEQSQQQHGYDTTPSHQQHHRSSIHHGAAHTPTLHDPSPSHHPHHPGMQQHHSHHPHQVLMDPGHQMGHARHLGPPHYGAPGPVVAPLYPSMTTPTQAHTPHGAPKRPRPDDLDLSVPGIPDLEQTDLESMQQTPLGAAYAQAGVQQVQAPTHHHHRLPDTGPPSKMMRHDGDGDRGGAPSVVGQAGMPAPAPRPRGPKLKFTPEDDQLLIDLKENKSLTWKQIADFFPGRSSGTLQVRYCTKLKAKTTQWTDETDQKLRTALQDYENEKWRIVANKVGTGFTPAACRERAQELMGGMGAPL</sequence>
<dbReference type="InterPro" id="IPR001005">
    <property type="entry name" value="SANT/Myb"/>
</dbReference>